<protein>
    <recommendedName>
        <fullName evidence="4">Fibronectin type-III domain-containing protein</fullName>
    </recommendedName>
</protein>
<feature type="compositionally biased region" description="Basic and acidic residues" evidence="1">
    <location>
        <begin position="965"/>
        <end position="985"/>
    </location>
</feature>
<reference evidence="2" key="1">
    <citation type="journal article" date="2020" name="Stud. Mycol.">
        <title>101 Dothideomycetes genomes: a test case for predicting lifestyles and emergence of pathogens.</title>
        <authorList>
            <person name="Haridas S."/>
            <person name="Albert R."/>
            <person name="Binder M."/>
            <person name="Bloem J."/>
            <person name="Labutti K."/>
            <person name="Salamov A."/>
            <person name="Andreopoulos B."/>
            <person name="Baker S."/>
            <person name="Barry K."/>
            <person name="Bills G."/>
            <person name="Bluhm B."/>
            <person name="Cannon C."/>
            <person name="Castanera R."/>
            <person name="Culley D."/>
            <person name="Daum C."/>
            <person name="Ezra D."/>
            <person name="Gonzalez J."/>
            <person name="Henrissat B."/>
            <person name="Kuo A."/>
            <person name="Liang C."/>
            <person name="Lipzen A."/>
            <person name="Lutzoni F."/>
            <person name="Magnuson J."/>
            <person name="Mondo S."/>
            <person name="Nolan M."/>
            <person name="Ohm R."/>
            <person name="Pangilinan J."/>
            <person name="Park H.-J."/>
            <person name="Ramirez L."/>
            <person name="Alfaro M."/>
            <person name="Sun H."/>
            <person name="Tritt A."/>
            <person name="Yoshinaga Y."/>
            <person name="Zwiers L.-H."/>
            <person name="Turgeon B."/>
            <person name="Goodwin S."/>
            <person name="Spatafora J."/>
            <person name="Crous P."/>
            <person name="Grigoriev I."/>
        </authorList>
    </citation>
    <scope>NUCLEOTIDE SEQUENCE</scope>
    <source>
        <strain evidence="2">CBS 113389</strain>
    </source>
</reference>
<dbReference type="Proteomes" id="UP000799767">
    <property type="component" value="Unassembled WGS sequence"/>
</dbReference>
<dbReference type="RefSeq" id="XP_033590010.1">
    <property type="nucleotide sequence ID" value="XM_033729591.1"/>
</dbReference>
<dbReference type="EMBL" id="MU001635">
    <property type="protein sequence ID" value="KAF2483440.1"/>
    <property type="molecule type" value="Genomic_DNA"/>
</dbReference>
<evidence type="ECO:0000313" key="3">
    <source>
        <dbReference type="Proteomes" id="UP000799767"/>
    </source>
</evidence>
<feature type="compositionally biased region" description="Low complexity" evidence="1">
    <location>
        <begin position="644"/>
        <end position="668"/>
    </location>
</feature>
<feature type="compositionally biased region" description="Polar residues" evidence="1">
    <location>
        <begin position="1075"/>
        <end position="1086"/>
    </location>
</feature>
<organism evidence="2 3">
    <name type="scientific">Neohortaea acidophila</name>
    <dbReference type="NCBI Taxonomy" id="245834"/>
    <lineage>
        <taxon>Eukaryota</taxon>
        <taxon>Fungi</taxon>
        <taxon>Dikarya</taxon>
        <taxon>Ascomycota</taxon>
        <taxon>Pezizomycotina</taxon>
        <taxon>Dothideomycetes</taxon>
        <taxon>Dothideomycetidae</taxon>
        <taxon>Mycosphaerellales</taxon>
        <taxon>Teratosphaeriaceae</taxon>
        <taxon>Neohortaea</taxon>
    </lineage>
</organism>
<evidence type="ECO:0000313" key="2">
    <source>
        <dbReference type="EMBL" id="KAF2483440.1"/>
    </source>
</evidence>
<feature type="compositionally biased region" description="Low complexity" evidence="1">
    <location>
        <begin position="619"/>
        <end position="633"/>
    </location>
</feature>
<feature type="compositionally biased region" description="Basic and acidic residues" evidence="1">
    <location>
        <begin position="934"/>
        <end position="950"/>
    </location>
</feature>
<feature type="compositionally biased region" description="Polar residues" evidence="1">
    <location>
        <begin position="669"/>
        <end position="678"/>
    </location>
</feature>
<feature type="compositionally biased region" description="Polar residues" evidence="1">
    <location>
        <begin position="727"/>
        <end position="742"/>
    </location>
</feature>
<feature type="compositionally biased region" description="Polar residues" evidence="1">
    <location>
        <begin position="994"/>
        <end position="1012"/>
    </location>
</feature>
<feature type="region of interest" description="Disordered" evidence="1">
    <location>
        <begin position="283"/>
        <end position="328"/>
    </location>
</feature>
<feature type="compositionally biased region" description="Acidic residues" evidence="1">
    <location>
        <begin position="880"/>
        <end position="891"/>
    </location>
</feature>
<sequence length="1140" mass="124328">MAYFNAAAATPSRGSSWLANPTDGDPSAPWWNSAISPRVLLTLQSLALPLAFWFKPTCVCIALVWLAYRASQIVQKPLGDLSYLLGFDIPSHPLIDLAGIKADGAIIHWSFLEKPKHKSQVKIEIHLNGTLIDRSPCHESAVMITGLQPASFYVVRVALLHNEFSSKSAAIRFRTKPTSSDDFFTPAVNPADPDHDPQQELVPRVRPYRALKDFAPSSPTSTSMAREGSLGLGPVRNTSRRPSPASIQIDPRQDSHADDLDLRDGAETVQQLTEKLDAIRRETEDAERLAREEDDEEFRQKDELANERDDLKAQVNDKEKVSRNLKREVNTLERQNTAAQNERAKQERLLQQKKQERVKLTEDMLRWERGAEEMAAEVERIKSERATHLEQMARDKEDLREKQAAESAKLRALDDQVKEKTAEVKKIERIIKDNSPNGSEREPNLVQQLQSDAEEERRWQALRQSLQQQYTGTFTRLENAKKFYVNQMQWLETLRADRRRQEDATQYAPAANDRHRMAEMQRRSSPSVAESPRLGTFPVNHSPFSNPAGPAGAAYNPTPFFNIHNGMSFPNPTDEVAMSEDDRDRLTGGAAMSPTAGAALIPADLFSGEGESRLEQVRPLPGLGSLPGLAGIPGPSPQPQHDQLGAGPASPAASSSRSPSVLASPRASQYNLPTTSSDAVIEGDRRSIRSNRSNRAASGGTGSRFSGMFGIRPRNKSALEEGPPLSKASSMPRQDPGSTGLDSTARKRNSSISGLGGLDGTEDVSSDSPGAATARRAFGFFSKEKSGGWPSNFTAFSRKPASPRPGSTHSNELPRPSMESGRWPSDTWSLADGAAGARGSPLAFGAAGWNAPSQQSRMYGSRHPSRRPSVQYAASGPPEDILEDDDSDAIDPNEAPHLEPIGTKPSKNTAADNAAKLNPNAKDFKSFFSSMKFGGKDKARENGEGSDKNDGLTPQQLTAPPTSHGLEHDESPPNSRKSRDTRDTRSMTTTESSLVESGRTSPDLDQTLSYPTSDVPAASASQQSKESLMQKITRKSSSSKFSLPSFNRQRSRLDVPTTSASTPVPAEDDVDPMNESVSSLKDNSPARSDAKDHRGSRSWSSAFKLGKKKGAGGAAEAQSMSDRISMASGTEDGEDDEEGV</sequence>
<evidence type="ECO:0008006" key="4">
    <source>
        <dbReference type="Google" id="ProtNLM"/>
    </source>
</evidence>
<accession>A0A6A6PTL2</accession>
<feature type="compositionally biased region" description="Polar residues" evidence="1">
    <location>
        <begin position="952"/>
        <end position="961"/>
    </location>
</feature>
<feature type="compositionally biased region" description="Low complexity" evidence="1">
    <location>
        <begin position="1035"/>
        <end position="1046"/>
    </location>
</feature>
<feature type="compositionally biased region" description="Acidic residues" evidence="1">
    <location>
        <begin position="1131"/>
        <end position="1140"/>
    </location>
</feature>
<feature type="region of interest" description="Disordered" evidence="1">
    <location>
        <begin position="212"/>
        <end position="259"/>
    </location>
</feature>
<feature type="compositionally biased region" description="Low complexity" evidence="1">
    <location>
        <begin position="770"/>
        <end position="781"/>
    </location>
</feature>
<dbReference type="AlphaFoldDB" id="A0A6A6PTL2"/>
<dbReference type="PANTHER" id="PTHR23159:SF31">
    <property type="entry name" value="CENTROSOME-ASSOCIATED PROTEIN CEP250 ISOFORM X1"/>
    <property type="match status" value="1"/>
</dbReference>
<gene>
    <name evidence="2" type="ORF">BDY17DRAFT_147620</name>
</gene>
<evidence type="ECO:0000256" key="1">
    <source>
        <dbReference type="SAM" id="MobiDB-lite"/>
    </source>
</evidence>
<dbReference type="OrthoDB" id="5572782at2759"/>
<proteinExistence type="predicted"/>
<feature type="compositionally biased region" description="Basic and acidic residues" evidence="1">
    <location>
        <begin position="298"/>
        <end position="328"/>
    </location>
</feature>
<feature type="region of interest" description="Disordered" evidence="1">
    <location>
        <begin position="618"/>
        <end position="1140"/>
    </location>
</feature>
<feature type="region of interest" description="Disordered" evidence="1">
    <location>
        <begin position="431"/>
        <end position="452"/>
    </location>
</feature>
<dbReference type="PANTHER" id="PTHR23159">
    <property type="entry name" value="CENTROSOMAL PROTEIN 2"/>
    <property type="match status" value="1"/>
</dbReference>
<name>A0A6A6PTL2_9PEZI</name>
<keyword evidence="3" id="KW-1185">Reference proteome</keyword>
<dbReference type="GeneID" id="54470593"/>